<dbReference type="PIRSF" id="PIRSF004749">
    <property type="entry name" value="Pep_def"/>
    <property type="match status" value="1"/>
</dbReference>
<dbReference type="Pfam" id="PF01327">
    <property type="entry name" value="Pep_deformylase"/>
    <property type="match status" value="1"/>
</dbReference>
<dbReference type="NCBIfam" id="TIGR00079">
    <property type="entry name" value="pept_deformyl"/>
    <property type="match status" value="1"/>
</dbReference>
<dbReference type="EC" id="3.5.1.88" evidence="2"/>
<dbReference type="PRINTS" id="PR01576">
    <property type="entry name" value="PDEFORMYLASE"/>
</dbReference>
<dbReference type="AlphaFoldDB" id="A0A0G3EFI9"/>
<evidence type="ECO:0000256" key="1">
    <source>
        <dbReference type="ARBA" id="ARBA00010759"/>
    </source>
</evidence>
<keyword evidence="4" id="KW-1185">Reference proteome</keyword>
<dbReference type="InterPro" id="IPR036821">
    <property type="entry name" value="Peptide_deformylase_sf"/>
</dbReference>
<protein>
    <recommendedName>
        <fullName evidence="2">Peptide deformylase</fullName>
        <shortName evidence="2">PDF</shortName>
        <ecNumber evidence="2">3.5.1.88</ecNumber>
    </recommendedName>
    <alternativeName>
        <fullName evidence="2">Polypeptide deformylase</fullName>
    </alternativeName>
</protein>
<evidence type="ECO:0000256" key="2">
    <source>
        <dbReference type="HAMAP-Rule" id="MF_00163"/>
    </source>
</evidence>
<dbReference type="SUPFAM" id="SSF56420">
    <property type="entry name" value="Peptide deformylase"/>
    <property type="match status" value="1"/>
</dbReference>
<keyword evidence="2" id="KW-0408">Iron</keyword>
<dbReference type="Proteomes" id="UP000035268">
    <property type="component" value="Chromosome"/>
</dbReference>
<feature type="active site" evidence="2">
    <location>
        <position position="148"/>
    </location>
</feature>
<dbReference type="PANTHER" id="PTHR10458">
    <property type="entry name" value="PEPTIDE DEFORMYLASE"/>
    <property type="match status" value="1"/>
</dbReference>
<evidence type="ECO:0000313" key="4">
    <source>
        <dbReference type="Proteomes" id="UP000035268"/>
    </source>
</evidence>
<keyword evidence="2" id="KW-0479">Metal-binding</keyword>
<organism evidence="3 4">
    <name type="scientific">Kiritimatiella glycovorans</name>
    <dbReference type="NCBI Taxonomy" id="1307763"/>
    <lineage>
        <taxon>Bacteria</taxon>
        <taxon>Pseudomonadati</taxon>
        <taxon>Kiritimatiellota</taxon>
        <taxon>Kiritimatiellia</taxon>
        <taxon>Kiritimatiellales</taxon>
        <taxon>Kiritimatiellaceae</taxon>
        <taxon>Kiritimatiella</taxon>
    </lineage>
</organism>
<dbReference type="PATRIC" id="fig|1609981.3.peg.298"/>
<dbReference type="PANTHER" id="PTHR10458:SF22">
    <property type="entry name" value="PEPTIDE DEFORMYLASE"/>
    <property type="match status" value="1"/>
</dbReference>
<keyword evidence="2 3" id="KW-0378">Hydrolase</keyword>
<keyword evidence="2" id="KW-0648">Protein biosynthesis</keyword>
<name>A0A0G3EFI9_9BACT</name>
<reference evidence="4" key="1">
    <citation type="submission" date="2015-02" db="EMBL/GenBank/DDBJ databases">
        <title>Description and complete genome sequence of the first cultured representative of the subdivision 5 of the Verrucomicrobia phylum.</title>
        <authorList>
            <person name="Spring S."/>
            <person name="Bunk B."/>
            <person name="Sproer C."/>
            <person name="Klenk H.-P."/>
        </authorList>
    </citation>
    <scope>NUCLEOTIDE SEQUENCE [LARGE SCALE GENOMIC DNA]</scope>
    <source>
        <strain evidence="4">L21-Fru-AB</strain>
    </source>
</reference>
<dbReference type="NCBIfam" id="NF001159">
    <property type="entry name" value="PRK00150.1-3"/>
    <property type="match status" value="1"/>
</dbReference>
<proteinExistence type="inferred from homology"/>
<dbReference type="CDD" id="cd00487">
    <property type="entry name" value="Pep_deformylase"/>
    <property type="match status" value="1"/>
</dbReference>
<evidence type="ECO:0000313" key="3">
    <source>
        <dbReference type="EMBL" id="AKJ63565.1"/>
    </source>
</evidence>
<feature type="binding site" evidence="2">
    <location>
        <position position="105"/>
    </location>
    <ligand>
        <name>Fe cation</name>
        <dbReference type="ChEBI" id="CHEBI:24875"/>
    </ligand>
</feature>
<feature type="binding site" evidence="2">
    <location>
        <position position="151"/>
    </location>
    <ligand>
        <name>Fe cation</name>
        <dbReference type="ChEBI" id="CHEBI:24875"/>
    </ligand>
</feature>
<sequence length="187" mass="20121">MTRGIRTFGDPVLRCKAVNVERFDEELRGLVEDLIESMHASSGVGLAAEQIGDTRAVCVIDVPAEADRNPDDGRRENPDVTMPLVLVNPVITGSGEDTVRAEEGCLSFPEIYAPVDRAYEVTVSYADTDGEPCSLALKGLVARAAQHEIDHLNGVLLVDRISPVKRAALSGKLKRLRQQTRSAAAGA</sequence>
<dbReference type="GO" id="GO:0042586">
    <property type="term" value="F:peptide deformylase activity"/>
    <property type="evidence" value="ECO:0007669"/>
    <property type="project" value="UniProtKB-UniRule"/>
</dbReference>
<accession>A0A0G3EFI9</accession>
<comment type="similarity">
    <text evidence="1 2">Belongs to the polypeptide deformylase family.</text>
</comment>
<dbReference type="GO" id="GO:0046872">
    <property type="term" value="F:metal ion binding"/>
    <property type="evidence" value="ECO:0007669"/>
    <property type="project" value="UniProtKB-KW"/>
</dbReference>
<comment type="catalytic activity">
    <reaction evidence="2">
        <text>N-terminal N-formyl-L-methionyl-[peptide] + H2O = N-terminal L-methionyl-[peptide] + formate</text>
        <dbReference type="Rhea" id="RHEA:24420"/>
        <dbReference type="Rhea" id="RHEA-COMP:10639"/>
        <dbReference type="Rhea" id="RHEA-COMP:10640"/>
        <dbReference type="ChEBI" id="CHEBI:15377"/>
        <dbReference type="ChEBI" id="CHEBI:15740"/>
        <dbReference type="ChEBI" id="CHEBI:49298"/>
        <dbReference type="ChEBI" id="CHEBI:64731"/>
        <dbReference type="EC" id="3.5.1.88"/>
    </reaction>
</comment>
<dbReference type="HAMAP" id="MF_00163">
    <property type="entry name" value="Pep_deformylase"/>
    <property type="match status" value="1"/>
</dbReference>
<dbReference type="InterPro" id="IPR023635">
    <property type="entry name" value="Peptide_deformylase"/>
</dbReference>
<comment type="function">
    <text evidence="2">Removes the formyl group from the N-terminal Met of newly synthesized proteins. Requires at least a dipeptide for an efficient rate of reaction. N-terminal L-methionine is a prerequisite for activity but the enzyme has broad specificity at other positions.</text>
</comment>
<gene>
    <name evidence="2 3" type="primary">def</name>
    <name evidence="3" type="ORF">L21SP4_00284</name>
</gene>
<dbReference type="EMBL" id="CP010904">
    <property type="protein sequence ID" value="AKJ63565.1"/>
    <property type="molecule type" value="Genomic_DNA"/>
</dbReference>
<dbReference type="RefSeq" id="WP_052880985.1">
    <property type="nucleotide sequence ID" value="NZ_CP010904.1"/>
</dbReference>
<dbReference type="GO" id="GO:0006412">
    <property type="term" value="P:translation"/>
    <property type="evidence" value="ECO:0007669"/>
    <property type="project" value="UniProtKB-UniRule"/>
</dbReference>
<feature type="binding site" evidence="2">
    <location>
        <position position="147"/>
    </location>
    <ligand>
        <name>Fe cation</name>
        <dbReference type="ChEBI" id="CHEBI:24875"/>
    </ligand>
</feature>
<dbReference type="Gene3D" id="3.90.45.10">
    <property type="entry name" value="Peptide deformylase"/>
    <property type="match status" value="1"/>
</dbReference>
<dbReference type="OrthoDB" id="9784988at2"/>
<reference evidence="3 4" key="2">
    <citation type="journal article" date="2016" name="ISME J.">
        <title>Characterization of the first cultured representative of Verrucomicrobia subdivision 5 indicates the proposal of a novel phylum.</title>
        <authorList>
            <person name="Spring S."/>
            <person name="Bunk B."/>
            <person name="Sproer C."/>
            <person name="Schumann P."/>
            <person name="Rohde M."/>
            <person name="Tindall B.J."/>
            <person name="Klenk H.P."/>
        </authorList>
    </citation>
    <scope>NUCLEOTIDE SEQUENCE [LARGE SCALE GENOMIC DNA]</scope>
    <source>
        <strain evidence="3 4">L21-Fru-AB</strain>
    </source>
</reference>
<dbReference type="KEGG" id="vbl:L21SP4_00284"/>
<comment type="cofactor">
    <cofactor evidence="2">
        <name>Fe(2+)</name>
        <dbReference type="ChEBI" id="CHEBI:29033"/>
    </cofactor>
    <text evidence="2">Binds 1 Fe(2+) ion.</text>
</comment>
<dbReference type="STRING" id="1307763.L21SP4_00284"/>